<dbReference type="SUPFAM" id="SSF82171">
    <property type="entry name" value="DPP6 N-terminal domain-like"/>
    <property type="match status" value="1"/>
</dbReference>
<dbReference type="Proteomes" id="UP000621799">
    <property type="component" value="Unassembled WGS sequence"/>
</dbReference>
<comment type="caution">
    <text evidence="1">The sequence shown here is derived from an EMBL/GenBank/DDBJ whole genome shotgun (WGS) entry which is preliminary data.</text>
</comment>
<proteinExistence type="predicted"/>
<protein>
    <submittedName>
        <fullName evidence="1">Uncharacterized protein</fullName>
    </submittedName>
</protein>
<dbReference type="Gene3D" id="2.130.10.10">
    <property type="entry name" value="YVTN repeat-like/Quinoprotein amine dehydrogenase"/>
    <property type="match status" value="1"/>
</dbReference>
<organism evidence="1 2">
    <name type="scientific">Zarconia navalis LEGE 11467</name>
    <dbReference type="NCBI Taxonomy" id="1828826"/>
    <lineage>
        <taxon>Bacteria</taxon>
        <taxon>Bacillati</taxon>
        <taxon>Cyanobacteriota</taxon>
        <taxon>Cyanophyceae</taxon>
        <taxon>Oscillatoriophycideae</taxon>
        <taxon>Oscillatoriales</taxon>
        <taxon>Oscillatoriales incertae sedis</taxon>
        <taxon>Zarconia</taxon>
        <taxon>Zarconia navalis</taxon>
    </lineage>
</organism>
<keyword evidence="2" id="KW-1185">Reference proteome</keyword>
<gene>
    <name evidence="1" type="ORF">IQ235_04370</name>
</gene>
<dbReference type="EMBL" id="JADEXN010000049">
    <property type="protein sequence ID" value="MBE9040027.1"/>
    <property type="molecule type" value="Genomic_DNA"/>
</dbReference>
<dbReference type="InterPro" id="IPR015943">
    <property type="entry name" value="WD40/YVTN_repeat-like_dom_sf"/>
</dbReference>
<reference evidence="1" key="1">
    <citation type="submission" date="2020-10" db="EMBL/GenBank/DDBJ databases">
        <authorList>
            <person name="Castelo-Branco R."/>
            <person name="Eusebio N."/>
            <person name="Adriana R."/>
            <person name="Vieira A."/>
            <person name="Brugerolle De Fraissinette N."/>
            <person name="Rezende De Castro R."/>
            <person name="Schneider M.P."/>
            <person name="Vasconcelos V."/>
            <person name="Leao P.N."/>
        </authorList>
    </citation>
    <scope>NUCLEOTIDE SEQUENCE</scope>
    <source>
        <strain evidence="1">LEGE 11467</strain>
    </source>
</reference>
<dbReference type="AlphaFoldDB" id="A0A928Z660"/>
<dbReference type="RefSeq" id="WP_264320283.1">
    <property type="nucleotide sequence ID" value="NZ_JADEXN010000049.1"/>
</dbReference>
<sequence>MTQTLTQHFPRYTQFDPAVRVWCATPNLDGVIHRFFDTSPFSPSGRYLAVTRFPFEDRLPQAGDKAEVILVDLETGESRIVAETRGWDTQLGAQVQWGTDDTQLFYNDVDVRTWRAFGVKLDPFSGDRQLLDGTVYMISPDGKQAVSPCLSRIGATQAGYGVIVPPSEVPINRGASDNDGIYLTNTETGKCKLLVSIRDVVDAIAPQLDLAEYQKGDFYGFHVKWNPQGDRLMFVLRWLPRKAFSFNFLKPIPLLRRLRKKHKLKLNLVTMKADGSDIRLAIPNSEWGKGGHHPNWCPDGETIIMNLNMYRQGLRFIKVRYDGSQYRAVTRAISGSGHPTLHPNGTCILTDAYPHESVSFGDGTTPIRWVNVESGEERTLVRIRTTPPYRGPKGQLRVDPHPAWDRQFRRIAFNACPDGTRRVYIADLSPLDLS</sequence>
<name>A0A928Z660_9CYAN</name>
<evidence type="ECO:0000313" key="2">
    <source>
        <dbReference type="Proteomes" id="UP000621799"/>
    </source>
</evidence>
<evidence type="ECO:0000313" key="1">
    <source>
        <dbReference type="EMBL" id="MBE9040027.1"/>
    </source>
</evidence>
<accession>A0A928Z660</accession>